<evidence type="ECO:0000256" key="4">
    <source>
        <dbReference type="PROSITE-ProRule" id="PRU00335"/>
    </source>
</evidence>
<dbReference type="Pfam" id="PF00440">
    <property type="entry name" value="TetR_N"/>
    <property type="match status" value="1"/>
</dbReference>
<evidence type="ECO:0000256" key="1">
    <source>
        <dbReference type="ARBA" id="ARBA00023015"/>
    </source>
</evidence>
<gene>
    <name evidence="6" type="ORF">STRAU_3034</name>
</gene>
<evidence type="ECO:0000313" key="6">
    <source>
        <dbReference type="EMBL" id="EPH43882.1"/>
    </source>
</evidence>
<dbReference type="PANTHER" id="PTHR30055:SF151">
    <property type="entry name" value="TRANSCRIPTIONAL REGULATORY PROTEIN"/>
    <property type="match status" value="1"/>
</dbReference>
<dbReference type="PATRIC" id="fig|1286094.4.peg.3002"/>
<feature type="domain" description="HTH tetR-type" evidence="5">
    <location>
        <begin position="1"/>
        <end position="58"/>
    </location>
</feature>
<keyword evidence="3" id="KW-0804">Transcription</keyword>
<organism evidence="6 7">
    <name type="scientific">Streptomyces aurantiacus JA 4570</name>
    <dbReference type="NCBI Taxonomy" id="1286094"/>
    <lineage>
        <taxon>Bacteria</taxon>
        <taxon>Bacillati</taxon>
        <taxon>Actinomycetota</taxon>
        <taxon>Actinomycetes</taxon>
        <taxon>Kitasatosporales</taxon>
        <taxon>Streptomycetaceae</taxon>
        <taxon>Streptomyces</taxon>
        <taxon>Streptomyces aurantiacus group</taxon>
    </lineage>
</organism>
<dbReference type="Pfam" id="PF02909">
    <property type="entry name" value="TetR_C_1"/>
    <property type="match status" value="1"/>
</dbReference>
<name>S4AQY3_9ACTN</name>
<dbReference type="InterPro" id="IPR009057">
    <property type="entry name" value="Homeodomain-like_sf"/>
</dbReference>
<dbReference type="Gene3D" id="1.10.10.60">
    <property type="entry name" value="Homeodomain-like"/>
    <property type="match status" value="1"/>
</dbReference>
<dbReference type="AlphaFoldDB" id="S4AQY3"/>
<evidence type="ECO:0000259" key="5">
    <source>
        <dbReference type="PROSITE" id="PS50977"/>
    </source>
</evidence>
<keyword evidence="7" id="KW-1185">Reference proteome</keyword>
<dbReference type="InterPro" id="IPR036271">
    <property type="entry name" value="Tet_transcr_reg_TetR-rel_C_sf"/>
</dbReference>
<evidence type="ECO:0000313" key="7">
    <source>
        <dbReference type="Proteomes" id="UP000014629"/>
    </source>
</evidence>
<dbReference type="SUPFAM" id="SSF48498">
    <property type="entry name" value="Tetracyclin repressor-like, C-terminal domain"/>
    <property type="match status" value="1"/>
</dbReference>
<dbReference type="GO" id="GO:0045892">
    <property type="term" value="P:negative regulation of DNA-templated transcription"/>
    <property type="evidence" value="ECO:0007669"/>
    <property type="project" value="InterPro"/>
</dbReference>
<protein>
    <submittedName>
        <fullName evidence="6">Putative HTH-type transcriptional regulator</fullName>
    </submittedName>
</protein>
<sequence length="218" mass="24272">MRQVVSRAIELADEHGLASLTMRRVAESFGVTAMSLYSYVPSKDELVDLMVDRVAEPSAEPGPPGEDWRAGLERHARTSRQIYHRHPWVLEVSMGRPPLGPNVLAGLEARLSTVGGLGLSFEDQLAVINLVDDYVHGAATSLTGVSLLERRTGLSAAQWWEQYDPLLEEFVDFERYPALTAMWEALGPTEQRTDFEFGLQRVLDGVSRFVESSREKGT</sequence>
<dbReference type="Proteomes" id="UP000014629">
    <property type="component" value="Unassembled WGS sequence"/>
</dbReference>
<dbReference type="GO" id="GO:0000976">
    <property type="term" value="F:transcription cis-regulatory region binding"/>
    <property type="evidence" value="ECO:0007669"/>
    <property type="project" value="TreeGrafter"/>
</dbReference>
<feature type="DNA-binding region" description="H-T-H motif" evidence="4">
    <location>
        <begin position="21"/>
        <end position="40"/>
    </location>
</feature>
<keyword evidence="1" id="KW-0805">Transcription regulation</keyword>
<dbReference type="Gene3D" id="1.10.357.10">
    <property type="entry name" value="Tetracycline Repressor, domain 2"/>
    <property type="match status" value="1"/>
</dbReference>
<evidence type="ECO:0000256" key="2">
    <source>
        <dbReference type="ARBA" id="ARBA00023125"/>
    </source>
</evidence>
<proteinExistence type="predicted"/>
<dbReference type="PANTHER" id="PTHR30055">
    <property type="entry name" value="HTH-TYPE TRANSCRIPTIONAL REGULATOR RUTR"/>
    <property type="match status" value="1"/>
</dbReference>
<comment type="caution">
    <text evidence="6">The sequence shown here is derived from an EMBL/GenBank/DDBJ whole genome shotgun (WGS) entry which is preliminary data.</text>
</comment>
<evidence type="ECO:0000256" key="3">
    <source>
        <dbReference type="ARBA" id="ARBA00023163"/>
    </source>
</evidence>
<dbReference type="GO" id="GO:0003700">
    <property type="term" value="F:DNA-binding transcription factor activity"/>
    <property type="evidence" value="ECO:0007669"/>
    <property type="project" value="TreeGrafter"/>
</dbReference>
<dbReference type="SUPFAM" id="SSF46689">
    <property type="entry name" value="Homeodomain-like"/>
    <property type="match status" value="1"/>
</dbReference>
<dbReference type="PROSITE" id="PS50977">
    <property type="entry name" value="HTH_TETR_2"/>
    <property type="match status" value="1"/>
</dbReference>
<dbReference type="EMBL" id="AOPZ01000132">
    <property type="protein sequence ID" value="EPH43882.1"/>
    <property type="molecule type" value="Genomic_DNA"/>
</dbReference>
<dbReference type="InterPro" id="IPR004111">
    <property type="entry name" value="Repressor_TetR_C"/>
</dbReference>
<dbReference type="InterPro" id="IPR001647">
    <property type="entry name" value="HTH_TetR"/>
</dbReference>
<reference evidence="6 7" key="1">
    <citation type="submission" date="2013-02" db="EMBL/GenBank/DDBJ databases">
        <title>Draft Genome Sequence of Streptomyces aurantiacus, Which Produces Setomimycin.</title>
        <authorList>
            <person name="Gruening B.A."/>
            <person name="Praeg A."/>
            <person name="Erxleben A."/>
            <person name="Guenther S."/>
            <person name="Mueller M."/>
        </authorList>
    </citation>
    <scope>NUCLEOTIDE SEQUENCE [LARGE SCALE GENOMIC DNA]</scope>
    <source>
        <strain evidence="6 7">JA 4570</strain>
    </source>
</reference>
<dbReference type="PRINTS" id="PR00455">
    <property type="entry name" value="HTHTETR"/>
</dbReference>
<keyword evidence="2 4" id="KW-0238">DNA-binding</keyword>
<accession>S4AQY3</accession>
<dbReference type="InterPro" id="IPR050109">
    <property type="entry name" value="HTH-type_TetR-like_transc_reg"/>
</dbReference>